<name>G3BAF6_CANTC</name>
<dbReference type="HOGENOM" id="CLU_2573651_0_0_1"/>
<feature type="region of interest" description="Disordered" evidence="1">
    <location>
        <begin position="25"/>
        <end position="54"/>
    </location>
</feature>
<evidence type="ECO:0000313" key="3">
    <source>
        <dbReference type="Proteomes" id="UP000000707"/>
    </source>
</evidence>
<evidence type="ECO:0000313" key="2">
    <source>
        <dbReference type="EMBL" id="EGV62047.1"/>
    </source>
</evidence>
<organism evidence="3">
    <name type="scientific">Candida tenuis (strain ATCC 10573 / BCRC 21748 / CBS 615 / JCM 9827 / NBRC 10315 / NRRL Y-1498 / VKM Y-70)</name>
    <name type="common">Yeast</name>
    <name type="synonym">Yamadazyma tenuis</name>
    <dbReference type="NCBI Taxonomy" id="590646"/>
    <lineage>
        <taxon>Eukaryota</taxon>
        <taxon>Fungi</taxon>
        <taxon>Dikarya</taxon>
        <taxon>Ascomycota</taxon>
        <taxon>Saccharomycotina</taxon>
        <taxon>Pichiomycetes</taxon>
        <taxon>Debaryomycetaceae</taxon>
        <taxon>Yamadazyma</taxon>
    </lineage>
</organism>
<sequence length="81" mass="9313">MGIKDRVKRASKIFINEDKDEPVVKDVEDKSETVAEPAEDKVEEAKKEVESTSNKVEKAVKKNKFFKKFINKFKKPEANKA</sequence>
<dbReference type="AlphaFoldDB" id="G3BAF6"/>
<protein>
    <submittedName>
        <fullName evidence="2">Uncharacterized protein</fullName>
    </submittedName>
</protein>
<gene>
    <name evidence="2" type="ORF">CANTEDRAFT_135980</name>
</gene>
<keyword evidence="3" id="KW-1185">Reference proteome</keyword>
<dbReference type="EMBL" id="GL996527">
    <property type="protein sequence ID" value="EGV62047.1"/>
    <property type="molecule type" value="Genomic_DNA"/>
</dbReference>
<dbReference type="Proteomes" id="UP000000707">
    <property type="component" value="Unassembled WGS sequence"/>
</dbReference>
<accession>G3BAF6</accession>
<reference evidence="2 3" key="1">
    <citation type="journal article" date="2011" name="Proc. Natl. Acad. Sci. U.S.A.">
        <title>Comparative genomics of xylose-fermenting fungi for enhanced biofuel production.</title>
        <authorList>
            <person name="Wohlbach D.J."/>
            <person name="Kuo A."/>
            <person name="Sato T.K."/>
            <person name="Potts K.M."/>
            <person name="Salamov A.A."/>
            <person name="LaButti K.M."/>
            <person name="Sun H."/>
            <person name="Clum A."/>
            <person name="Pangilinan J.L."/>
            <person name="Lindquist E.A."/>
            <person name="Lucas S."/>
            <person name="Lapidus A."/>
            <person name="Jin M."/>
            <person name="Gunawan C."/>
            <person name="Balan V."/>
            <person name="Dale B.E."/>
            <person name="Jeffries T.W."/>
            <person name="Zinkel R."/>
            <person name="Barry K.W."/>
            <person name="Grigoriev I.V."/>
            <person name="Gasch A.P."/>
        </authorList>
    </citation>
    <scope>NUCLEOTIDE SEQUENCE [LARGE SCALE GENOMIC DNA]</scope>
    <source>
        <strain evidence="3">ATCC 10573 / BCRC 21748 / CBS 615 / JCM 9827 / NBRC 10315 / NRRL Y-1498 / VKM Y-70</strain>
    </source>
</reference>
<evidence type="ECO:0000256" key="1">
    <source>
        <dbReference type="SAM" id="MobiDB-lite"/>
    </source>
</evidence>
<proteinExistence type="predicted"/>